<keyword evidence="3" id="KW-0482">Metalloprotease</keyword>
<feature type="transmembrane region" description="Helical" evidence="1">
    <location>
        <begin position="174"/>
        <end position="193"/>
    </location>
</feature>
<reference evidence="3" key="1">
    <citation type="journal article" date="2020" name="mSystems">
        <title>Genome- and Community-Level Interaction Insights into Carbon Utilization and Element Cycling Functions of Hydrothermarchaeota in Hydrothermal Sediment.</title>
        <authorList>
            <person name="Zhou Z."/>
            <person name="Liu Y."/>
            <person name="Xu W."/>
            <person name="Pan J."/>
            <person name="Luo Z.H."/>
            <person name="Li M."/>
        </authorList>
    </citation>
    <scope>NUCLEOTIDE SEQUENCE [LARGE SCALE GENOMIC DNA]</scope>
    <source>
        <strain evidence="3">SpSt-508</strain>
    </source>
</reference>
<dbReference type="Pfam" id="PF02517">
    <property type="entry name" value="Rce1-like"/>
    <property type="match status" value="1"/>
</dbReference>
<sequence length="249" mass="27297">MGGGPAHGRWCVIGSLAGQIHRVRQKSPCGACRMRNANSWGSGCNDQLGGGALVTTPEDAMQRDQFLNLAGAFQGGLVLLAVLLGWLFDVNPWQYVAWDARSWLWAGLATLPLCSLSLLLDWSEWKLARDLRELWLSTLGPAVAQCRWWDLVLLSLLVGVSEELLFRGVVQMALARWSVVGAVLLTNALFALVHAVTPAYAVLAGLVGLYLSLVMILVEPPNLLIPVVAHAGCDLFSFWCIRRRQQRLL</sequence>
<dbReference type="GO" id="GO:0006508">
    <property type="term" value="P:proteolysis"/>
    <property type="evidence" value="ECO:0007669"/>
    <property type="project" value="UniProtKB-KW"/>
</dbReference>
<feature type="transmembrane region" description="Helical" evidence="1">
    <location>
        <begin position="66"/>
        <end position="88"/>
    </location>
</feature>
<keyword evidence="3" id="KW-0378">Hydrolase</keyword>
<proteinExistence type="predicted"/>
<keyword evidence="1" id="KW-1133">Transmembrane helix</keyword>
<comment type="caution">
    <text evidence="3">The sequence shown here is derived from an EMBL/GenBank/DDBJ whole genome shotgun (WGS) entry which is preliminary data.</text>
</comment>
<keyword evidence="1" id="KW-0812">Transmembrane</keyword>
<feature type="domain" description="CAAX prenyl protease 2/Lysostaphin resistance protein A-like" evidence="2">
    <location>
        <begin position="148"/>
        <end position="236"/>
    </location>
</feature>
<protein>
    <submittedName>
        <fullName evidence="3">CPBP family intramembrane metalloprotease</fullName>
    </submittedName>
</protein>
<dbReference type="GO" id="GO:0008237">
    <property type="term" value="F:metallopeptidase activity"/>
    <property type="evidence" value="ECO:0007669"/>
    <property type="project" value="UniProtKB-KW"/>
</dbReference>
<evidence type="ECO:0000256" key="1">
    <source>
        <dbReference type="SAM" id="Phobius"/>
    </source>
</evidence>
<dbReference type="GO" id="GO:0080120">
    <property type="term" value="P:CAAX-box protein maturation"/>
    <property type="evidence" value="ECO:0007669"/>
    <property type="project" value="UniProtKB-ARBA"/>
</dbReference>
<name>A0A7C4QJU7_9PLAN</name>
<dbReference type="AlphaFoldDB" id="A0A7C4QJU7"/>
<gene>
    <name evidence="3" type="ORF">ENS64_15260</name>
</gene>
<feature type="transmembrane region" description="Helical" evidence="1">
    <location>
        <begin position="103"/>
        <end position="122"/>
    </location>
</feature>
<dbReference type="EMBL" id="DSVQ01000018">
    <property type="protein sequence ID" value="HGT40601.1"/>
    <property type="molecule type" value="Genomic_DNA"/>
</dbReference>
<dbReference type="InterPro" id="IPR003675">
    <property type="entry name" value="Rce1/LyrA-like_dom"/>
</dbReference>
<keyword evidence="1" id="KW-0472">Membrane</keyword>
<accession>A0A7C4QJU7</accession>
<keyword evidence="3" id="KW-0645">Protease</keyword>
<dbReference type="GO" id="GO:0004175">
    <property type="term" value="F:endopeptidase activity"/>
    <property type="evidence" value="ECO:0007669"/>
    <property type="project" value="UniProtKB-ARBA"/>
</dbReference>
<feature type="transmembrane region" description="Helical" evidence="1">
    <location>
        <begin position="200"/>
        <end position="217"/>
    </location>
</feature>
<organism evidence="3">
    <name type="scientific">Schlesneria paludicola</name>
    <dbReference type="NCBI Taxonomy" id="360056"/>
    <lineage>
        <taxon>Bacteria</taxon>
        <taxon>Pseudomonadati</taxon>
        <taxon>Planctomycetota</taxon>
        <taxon>Planctomycetia</taxon>
        <taxon>Planctomycetales</taxon>
        <taxon>Planctomycetaceae</taxon>
        <taxon>Schlesneria</taxon>
    </lineage>
</organism>
<evidence type="ECO:0000259" key="2">
    <source>
        <dbReference type="Pfam" id="PF02517"/>
    </source>
</evidence>
<evidence type="ECO:0000313" key="3">
    <source>
        <dbReference type="EMBL" id="HGT40601.1"/>
    </source>
</evidence>